<accession>A0A392S434</accession>
<dbReference type="AlphaFoldDB" id="A0A392S434"/>
<organism evidence="1 2">
    <name type="scientific">Trifolium medium</name>
    <dbReference type="NCBI Taxonomy" id="97028"/>
    <lineage>
        <taxon>Eukaryota</taxon>
        <taxon>Viridiplantae</taxon>
        <taxon>Streptophyta</taxon>
        <taxon>Embryophyta</taxon>
        <taxon>Tracheophyta</taxon>
        <taxon>Spermatophyta</taxon>
        <taxon>Magnoliopsida</taxon>
        <taxon>eudicotyledons</taxon>
        <taxon>Gunneridae</taxon>
        <taxon>Pentapetalae</taxon>
        <taxon>rosids</taxon>
        <taxon>fabids</taxon>
        <taxon>Fabales</taxon>
        <taxon>Fabaceae</taxon>
        <taxon>Papilionoideae</taxon>
        <taxon>50 kb inversion clade</taxon>
        <taxon>NPAAA clade</taxon>
        <taxon>Hologalegina</taxon>
        <taxon>IRL clade</taxon>
        <taxon>Trifolieae</taxon>
        <taxon>Trifolium</taxon>
    </lineage>
</organism>
<evidence type="ECO:0000313" key="1">
    <source>
        <dbReference type="EMBL" id="MCI43598.1"/>
    </source>
</evidence>
<proteinExistence type="predicted"/>
<comment type="caution">
    <text evidence="1">The sequence shown here is derived from an EMBL/GenBank/DDBJ whole genome shotgun (WGS) entry which is preliminary data.</text>
</comment>
<dbReference type="EMBL" id="LXQA010319719">
    <property type="protein sequence ID" value="MCI43598.1"/>
    <property type="molecule type" value="Genomic_DNA"/>
</dbReference>
<sequence length="38" mass="4584">MDRRKIAIHCRESPELRRVSRRWSGVDHRVDQHPPPPI</sequence>
<evidence type="ECO:0000313" key="2">
    <source>
        <dbReference type="Proteomes" id="UP000265520"/>
    </source>
</evidence>
<name>A0A392S434_9FABA</name>
<keyword evidence="2" id="KW-1185">Reference proteome</keyword>
<reference evidence="1 2" key="1">
    <citation type="journal article" date="2018" name="Front. Plant Sci.">
        <title>Red Clover (Trifolium pratense) and Zigzag Clover (T. medium) - A Picture of Genomic Similarities and Differences.</title>
        <authorList>
            <person name="Dluhosova J."/>
            <person name="Istvanek J."/>
            <person name="Nedelnik J."/>
            <person name="Repkova J."/>
        </authorList>
    </citation>
    <scope>NUCLEOTIDE SEQUENCE [LARGE SCALE GENOMIC DNA]</scope>
    <source>
        <strain evidence="2">cv. 10/8</strain>
        <tissue evidence="1">Leaf</tissue>
    </source>
</reference>
<protein>
    <submittedName>
        <fullName evidence="1">Uncharacterized protein</fullName>
    </submittedName>
</protein>
<dbReference type="Proteomes" id="UP000265520">
    <property type="component" value="Unassembled WGS sequence"/>
</dbReference>